<dbReference type="AlphaFoldDB" id="A0AAW0HB23"/>
<organism evidence="2 3">
    <name type="scientific">Myodes glareolus</name>
    <name type="common">Bank vole</name>
    <name type="synonym">Clethrionomys glareolus</name>
    <dbReference type="NCBI Taxonomy" id="447135"/>
    <lineage>
        <taxon>Eukaryota</taxon>
        <taxon>Metazoa</taxon>
        <taxon>Chordata</taxon>
        <taxon>Craniata</taxon>
        <taxon>Vertebrata</taxon>
        <taxon>Euteleostomi</taxon>
        <taxon>Mammalia</taxon>
        <taxon>Eutheria</taxon>
        <taxon>Euarchontoglires</taxon>
        <taxon>Glires</taxon>
        <taxon>Rodentia</taxon>
        <taxon>Myomorpha</taxon>
        <taxon>Muroidea</taxon>
        <taxon>Cricetidae</taxon>
        <taxon>Arvicolinae</taxon>
        <taxon>Myodes</taxon>
    </lineage>
</organism>
<evidence type="ECO:0000313" key="3">
    <source>
        <dbReference type="Proteomes" id="UP001488838"/>
    </source>
</evidence>
<sequence>MVAWTGSEEGWVSAWKQMRMEDYMATSMVDLAKPELCSPSVQLGIPSSGPRSTPEYPCKWDARLVVEPTRFNPCRPRPISQVASVAASPGVRPSPPRLRLPLSPLLLR</sequence>
<accession>A0AAW0HB23</accession>
<protein>
    <submittedName>
        <fullName evidence="2">Uncharacterized protein</fullName>
    </submittedName>
</protein>
<evidence type="ECO:0000256" key="1">
    <source>
        <dbReference type="SAM" id="MobiDB-lite"/>
    </source>
</evidence>
<keyword evidence="3" id="KW-1185">Reference proteome</keyword>
<name>A0AAW0HB23_MYOGA</name>
<dbReference type="EMBL" id="JBBHLL010000578">
    <property type="protein sequence ID" value="KAK7800029.1"/>
    <property type="molecule type" value="Genomic_DNA"/>
</dbReference>
<evidence type="ECO:0000313" key="2">
    <source>
        <dbReference type="EMBL" id="KAK7800029.1"/>
    </source>
</evidence>
<dbReference type="Proteomes" id="UP001488838">
    <property type="component" value="Unassembled WGS sequence"/>
</dbReference>
<feature type="region of interest" description="Disordered" evidence="1">
    <location>
        <begin position="86"/>
        <end position="108"/>
    </location>
</feature>
<feature type="compositionally biased region" description="Low complexity" evidence="1">
    <location>
        <begin position="99"/>
        <end position="108"/>
    </location>
</feature>
<gene>
    <name evidence="2" type="ORF">U0070_022017</name>
</gene>
<proteinExistence type="predicted"/>
<reference evidence="2 3" key="1">
    <citation type="journal article" date="2023" name="bioRxiv">
        <title>Conserved and derived expression patterns and positive selection on dental genes reveal complex evolutionary context of ever-growing rodent molars.</title>
        <authorList>
            <person name="Calamari Z.T."/>
            <person name="Song A."/>
            <person name="Cohen E."/>
            <person name="Akter M."/>
            <person name="Roy R.D."/>
            <person name="Hallikas O."/>
            <person name="Christensen M.M."/>
            <person name="Li P."/>
            <person name="Marangoni P."/>
            <person name="Jernvall J."/>
            <person name="Klein O.D."/>
        </authorList>
    </citation>
    <scope>NUCLEOTIDE SEQUENCE [LARGE SCALE GENOMIC DNA]</scope>
    <source>
        <strain evidence="2">V071</strain>
    </source>
</reference>
<comment type="caution">
    <text evidence="2">The sequence shown here is derived from an EMBL/GenBank/DDBJ whole genome shotgun (WGS) entry which is preliminary data.</text>
</comment>